<dbReference type="InterPro" id="IPR023485">
    <property type="entry name" value="Ptyr_pPase"/>
</dbReference>
<dbReference type="KEGG" id="vzi:G5S32_14955"/>
<dbReference type="AlphaFoldDB" id="A0A6G7CMN0"/>
<dbReference type="Gene3D" id="3.40.50.20">
    <property type="match status" value="1"/>
</dbReference>
<dbReference type="InterPro" id="IPR050438">
    <property type="entry name" value="LMW_PTPase"/>
</dbReference>
<sequence>MATESKQLSVLVLGEDTRSFLSVIRSLGQAGYQVHVVCYDRTSAALKSKYIKAAYFYNYQSCSQTEWLNNVVKLIEWYQYDLVIPCDERSIYPLWSAKDNLPPQTKLAISNSVGLDILFDKWKTKEAALACQIPVAQGKRVYLSQISYSELVKEFGERFVIKPLQSFEETNLSQRQKVLIVHSEQEYNKYRKQSYSEQVYLIEAFFAGRGEGVSVFSVNGEVHAAFAHSRVAEPTSGGGSSYRKSIELGSELLKATKDLCHYTGFTGVAMFEFRRNPDTHAWILVEVNARFWGSLPLAVFSGVDFPRLYADYLVKGLLPTSPITSYRYQNTARALIADLYEIKREFEQSREEMTNLKAISKTALRLFQVLKILSPSETVDSFHRLDIGPFIAELTILSKTFAGALLKNNKIRLRLRRIQTRHKLRKLMLADSNRRIVFVCFGNIMRSPFAEACMKSLIAEINTDIQCDSFGFHMHEQRFSPDDAVKAASELDYDIAEHRSKWLTQSDVNESDILIYFDESNHQKLRSYYRINHAFCAADLVEARLPLIPEIEDPYGKSVDEIKGCYQKISSAVNGLSDIVKEVQLCLR</sequence>
<evidence type="ECO:0000256" key="3">
    <source>
        <dbReference type="ARBA" id="ARBA00022801"/>
    </source>
</evidence>
<dbReference type="Pfam" id="PF15632">
    <property type="entry name" value="ATPgrasp_Ter"/>
    <property type="match status" value="1"/>
</dbReference>
<dbReference type="PANTHER" id="PTHR11717:SF31">
    <property type="entry name" value="LOW MOLECULAR WEIGHT PROTEIN-TYROSINE-PHOSPHATASE ETP-RELATED"/>
    <property type="match status" value="1"/>
</dbReference>
<name>A0A6G7CMN0_9VIBR</name>
<accession>A0A6G7CMN0</accession>
<dbReference type="GO" id="GO:0005524">
    <property type="term" value="F:ATP binding"/>
    <property type="evidence" value="ECO:0007669"/>
    <property type="project" value="UniProtKB-UniRule"/>
</dbReference>
<dbReference type="GO" id="GO:0046872">
    <property type="term" value="F:metal ion binding"/>
    <property type="evidence" value="ECO:0007669"/>
    <property type="project" value="InterPro"/>
</dbReference>
<reference evidence="9 10" key="1">
    <citation type="submission" date="2020-02" db="EMBL/GenBank/DDBJ databases">
        <title>A complete genome of a marine bacterium Vibrio sp. ZWAL4003 isolated from the mangrove sediment with the ability to degrade polysaccharides.</title>
        <authorList>
            <person name="Wu J."/>
            <person name="Qu W."/>
            <person name="Zeng R."/>
        </authorList>
    </citation>
    <scope>NUCLEOTIDE SEQUENCE [LARGE SCALE GENOMIC DNA]</scope>
    <source>
        <strain evidence="9 10">ZWAL4003</strain>
    </source>
</reference>
<evidence type="ECO:0000313" key="9">
    <source>
        <dbReference type="EMBL" id="QIH43303.1"/>
    </source>
</evidence>
<keyword evidence="7" id="KW-0067">ATP-binding</keyword>
<comment type="catalytic activity">
    <reaction evidence="5">
        <text>O-phospho-L-tyrosyl-[protein] + H2O = L-tyrosyl-[protein] + phosphate</text>
        <dbReference type="Rhea" id="RHEA:10684"/>
        <dbReference type="Rhea" id="RHEA-COMP:10136"/>
        <dbReference type="Rhea" id="RHEA-COMP:20101"/>
        <dbReference type="ChEBI" id="CHEBI:15377"/>
        <dbReference type="ChEBI" id="CHEBI:43474"/>
        <dbReference type="ChEBI" id="CHEBI:46858"/>
        <dbReference type="ChEBI" id="CHEBI:61978"/>
        <dbReference type="EC" id="3.1.3.48"/>
    </reaction>
</comment>
<dbReference type="PRINTS" id="PR00719">
    <property type="entry name" value="LMWPTPASE"/>
</dbReference>
<dbReference type="InterPro" id="IPR017867">
    <property type="entry name" value="Tyr_phospatase_low_mol_wt"/>
</dbReference>
<evidence type="ECO:0000256" key="4">
    <source>
        <dbReference type="ARBA" id="ARBA00022912"/>
    </source>
</evidence>
<gene>
    <name evidence="9" type="ORF">G5S32_14955</name>
</gene>
<feature type="active site" description="Nucleophile" evidence="6">
    <location>
        <position position="440"/>
    </location>
</feature>
<organism evidence="9 10">
    <name type="scientific">Vibrio ziniensis</name>
    <dbReference type="NCBI Taxonomy" id="2711221"/>
    <lineage>
        <taxon>Bacteria</taxon>
        <taxon>Pseudomonadati</taxon>
        <taxon>Pseudomonadota</taxon>
        <taxon>Gammaproteobacteria</taxon>
        <taxon>Vibrionales</taxon>
        <taxon>Vibrionaceae</taxon>
        <taxon>Vibrio</taxon>
    </lineage>
</organism>
<dbReference type="EC" id="3.1.3.48" evidence="2"/>
<feature type="active site" evidence="6">
    <location>
        <position position="446"/>
    </location>
</feature>
<dbReference type="Gene3D" id="3.40.50.2300">
    <property type="match status" value="1"/>
</dbReference>
<dbReference type="InterPro" id="IPR036196">
    <property type="entry name" value="Ptyr_pPase_sf"/>
</dbReference>
<dbReference type="Pfam" id="PF01451">
    <property type="entry name" value="LMWPc"/>
    <property type="match status" value="1"/>
</dbReference>
<dbReference type="SMART" id="SM00226">
    <property type="entry name" value="LMWPc"/>
    <property type="match status" value="1"/>
</dbReference>
<comment type="similarity">
    <text evidence="1">Belongs to the low molecular weight phosphotyrosine protein phosphatase family.</text>
</comment>
<dbReference type="SUPFAM" id="SSF56059">
    <property type="entry name" value="Glutathione synthetase ATP-binding domain-like"/>
    <property type="match status" value="1"/>
</dbReference>
<evidence type="ECO:0000256" key="5">
    <source>
        <dbReference type="ARBA" id="ARBA00051722"/>
    </source>
</evidence>
<keyword evidence="7" id="KW-0547">Nucleotide-binding</keyword>
<dbReference type="PANTHER" id="PTHR11717">
    <property type="entry name" value="LOW MOLECULAR WEIGHT PROTEIN TYROSINE PHOSPHATASE"/>
    <property type="match status" value="1"/>
</dbReference>
<protein>
    <recommendedName>
        <fullName evidence="2">protein-tyrosine-phosphatase</fullName>
        <ecNumber evidence="2">3.1.3.48</ecNumber>
    </recommendedName>
</protein>
<evidence type="ECO:0000256" key="6">
    <source>
        <dbReference type="PIRSR" id="PIRSR617867-1"/>
    </source>
</evidence>
<feature type="active site" description="Proton donor" evidence="6">
    <location>
        <position position="553"/>
    </location>
</feature>
<evidence type="ECO:0000256" key="7">
    <source>
        <dbReference type="PROSITE-ProRule" id="PRU00409"/>
    </source>
</evidence>
<dbReference type="Gene3D" id="3.30.470.20">
    <property type="entry name" value="ATP-grasp fold, B domain"/>
    <property type="match status" value="1"/>
</dbReference>
<dbReference type="GO" id="GO:0004725">
    <property type="term" value="F:protein tyrosine phosphatase activity"/>
    <property type="evidence" value="ECO:0007669"/>
    <property type="project" value="UniProtKB-EC"/>
</dbReference>
<feature type="domain" description="ATP-grasp" evidence="8">
    <location>
        <begin position="125"/>
        <end position="314"/>
    </location>
</feature>
<evidence type="ECO:0000259" key="8">
    <source>
        <dbReference type="PROSITE" id="PS50975"/>
    </source>
</evidence>
<keyword evidence="3" id="KW-0378">Hydrolase</keyword>
<evidence type="ECO:0000256" key="1">
    <source>
        <dbReference type="ARBA" id="ARBA00011063"/>
    </source>
</evidence>
<evidence type="ECO:0000313" key="10">
    <source>
        <dbReference type="Proteomes" id="UP000503003"/>
    </source>
</evidence>
<dbReference type="PROSITE" id="PS50975">
    <property type="entry name" value="ATP_GRASP"/>
    <property type="match status" value="1"/>
</dbReference>
<proteinExistence type="inferred from homology"/>
<dbReference type="Proteomes" id="UP000503003">
    <property type="component" value="Chromosome 2"/>
</dbReference>
<dbReference type="InterPro" id="IPR011761">
    <property type="entry name" value="ATP-grasp"/>
</dbReference>
<evidence type="ECO:0000256" key="2">
    <source>
        <dbReference type="ARBA" id="ARBA00013064"/>
    </source>
</evidence>
<dbReference type="EMBL" id="CP049332">
    <property type="protein sequence ID" value="QIH43303.1"/>
    <property type="molecule type" value="Genomic_DNA"/>
</dbReference>
<dbReference type="RefSeq" id="WP_165312840.1">
    <property type="nucleotide sequence ID" value="NZ_CP049332.1"/>
</dbReference>
<keyword evidence="4" id="KW-0904">Protein phosphatase</keyword>
<dbReference type="SUPFAM" id="SSF52788">
    <property type="entry name" value="Phosphotyrosine protein phosphatases I"/>
    <property type="match status" value="1"/>
</dbReference>
<keyword evidence="10" id="KW-1185">Reference proteome</keyword>